<evidence type="ECO:0000313" key="3">
    <source>
        <dbReference type="Proteomes" id="UP000029665"/>
    </source>
</evidence>
<dbReference type="Proteomes" id="UP000029665">
    <property type="component" value="Unassembled WGS sequence"/>
</dbReference>
<protein>
    <recommendedName>
        <fullName evidence="1">GST N-terminal domain-containing protein</fullName>
    </recommendedName>
</protein>
<evidence type="ECO:0000313" key="2">
    <source>
        <dbReference type="EMBL" id="CDO77574.1"/>
    </source>
</evidence>
<dbReference type="EMBL" id="CCBP010000458">
    <property type="protein sequence ID" value="CDO77574.1"/>
    <property type="molecule type" value="Genomic_DNA"/>
</dbReference>
<dbReference type="CDD" id="cd00299">
    <property type="entry name" value="GST_C_family"/>
    <property type="match status" value="1"/>
</dbReference>
<organism evidence="2 3">
    <name type="scientific">Pycnoporus cinnabarinus</name>
    <name type="common">Cinnabar-red polypore</name>
    <name type="synonym">Trametes cinnabarina</name>
    <dbReference type="NCBI Taxonomy" id="5643"/>
    <lineage>
        <taxon>Eukaryota</taxon>
        <taxon>Fungi</taxon>
        <taxon>Dikarya</taxon>
        <taxon>Basidiomycota</taxon>
        <taxon>Agaricomycotina</taxon>
        <taxon>Agaricomycetes</taxon>
        <taxon>Polyporales</taxon>
        <taxon>Polyporaceae</taxon>
        <taxon>Trametes</taxon>
    </lineage>
</organism>
<dbReference type="HOGENOM" id="CLU_066075_0_0_1"/>
<reference evidence="2" key="1">
    <citation type="submission" date="2014-01" db="EMBL/GenBank/DDBJ databases">
        <title>The genome of the white-rot fungus Pycnoporus cinnabarinus: a basidiomycete model with a versatile arsenal for lignocellulosic biomass breakdown.</title>
        <authorList>
            <person name="Levasseur A."/>
            <person name="Lomascolo A."/>
            <person name="Ruiz-Duenas F.J."/>
            <person name="Uzan E."/>
            <person name="Piumi F."/>
            <person name="Kues U."/>
            <person name="Ram A.F.J."/>
            <person name="Murat C."/>
            <person name="Haon M."/>
            <person name="Benoit I."/>
            <person name="Arfi Y."/>
            <person name="Chevret D."/>
            <person name="Drula E."/>
            <person name="Kwon M.J."/>
            <person name="Gouret P."/>
            <person name="Lesage-Meessen L."/>
            <person name="Lombard V."/>
            <person name="Mariette J."/>
            <person name="Noirot C."/>
            <person name="Park J."/>
            <person name="Patyshakuliyeva A."/>
            <person name="Wieneger R.A.B."/>
            <person name="Wosten H.A.B."/>
            <person name="Martin F."/>
            <person name="Coutinho P.M."/>
            <person name="de Vries R."/>
            <person name="Martinez A.T."/>
            <person name="Klopp C."/>
            <person name="Pontarotti P."/>
            <person name="Henrissat B."/>
            <person name="Record E."/>
        </authorList>
    </citation>
    <scope>NUCLEOTIDE SEQUENCE [LARGE SCALE GENOMIC DNA]</scope>
    <source>
        <strain evidence="2">BRFM137</strain>
    </source>
</reference>
<feature type="domain" description="GST N-terminal" evidence="1">
    <location>
        <begin position="1"/>
        <end position="92"/>
    </location>
</feature>
<dbReference type="Gene3D" id="1.20.1050.10">
    <property type="match status" value="1"/>
</dbReference>
<dbReference type="InterPro" id="IPR036282">
    <property type="entry name" value="Glutathione-S-Trfase_C_sf"/>
</dbReference>
<dbReference type="OMA" id="RIKIFRA"/>
<comment type="caution">
    <text evidence="2">The sequence shown here is derived from an EMBL/GenBank/DDBJ whole genome shotgun (WGS) entry which is preliminary data.</text>
</comment>
<dbReference type="PANTHER" id="PTHR43968:SF6">
    <property type="entry name" value="GLUTATHIONE S-TRANSFERASE OMEGA"/>
    <property type="match status" value="1"/>
</dbReference>
<dbReference type="SFLD" id="SFLDG00358">
    <property type="entry name" value="Main_(cytGST)"/>
    <property type="match status" value="1"/>
</dbReference>
<name>A0A060SZ75_PYCCI</name>
<dbReference type="Gene3D" id="3.40.30.10">
    <property type="entry name" value="Glutaredoxin"/>
    <property type="match status" value="1"/>
</dbReference>
<dbReference type="InterPro" id="IPR036249">
    <property type="entry name" value="Thioredoxin-like_sf"/>
</dbReference>
<dbReference type="PROSITE" id="PS50404">
    <property type="entry name" value="GST_NTER"/>
    <property type="match status" value="1"/>
</dbReference>
<proteinExistence type="predicted"/>
<dbReference type="SUPFAM" id="SSF47616">
    <property type="entry name" value="GST C-terminal domain-like"/>
    <property type="match status" value="1"/>
</dbReference>
<dbReference type="PANTHER" id="PTHR43968">
    <property type="match status" value="1"/>
</dbReference>
<dbReference type="OrthoDB" id="202840at2759"/>
<dbReference type="SFLD" id="SFLDS00019">
    <property type="entry name" value="Glutathione_Transferase_(cytos"/>
    <property type="match status" value="1"/>
</dbReference>
<dbReference type="InterPro" id="IPR040079">
    <property type="entry name" value="Glutathione_S-Trfase"/>
</dbReference>
<keyword evidence="3" id="KW-1185">Reference proteome</keyword>
<dbReference type="InterPro" id="IPR004045">
    <property type="entry name" value="Glutathione_S-Trfase_N"/>
</dbReference>
<dbReference type="GO" id="GO:0005737">
    <property type="term" value="C:cytoplasm"/>
    <property type="evidence" value="ECO:0007669"/>
    <property type="project" value="TreeGrafter"/>
</dbReference>
<gene>
    <name evidence="2" type="ORF">BN946_scf184926.g11</name>
</gene>
<accession>A0A060SZ75</accession>
<dbReference type="SUPFAM" id="SSF52833">
    <property type="entry name" value="Thioredoxin-like"/>
    <property type="match status" value="1"/>
</dbReference>
<dbReference type="STRING" id="5643.A0A060SZ75"/>
<dbReference type="CDD" id="cd00570">
    <property type="entry name" value="GST_N_family"/>
    <property type="match status" value="1"/>
</dbReference>
<evidence type="ECO:0000259" key="1">
    <source>
        <dbReference type="PROSITE" id="PS50404"/>
    </source>
</evidence>
<dbReference type="AlphaFoldDB" id="A0A060SZ75"/>
<dbReference type="Pfam" id="PF13409">
    <property type="entry name" value="GST_N_2"/>
    <property type="match status" value="1"/>
</dbReference>
<dbReference type="InterPro" id="IPR050983">
    <property type="entry name" value="GST_Omega/HSP26"/>
</dbReference>
<sequence>MPELEQKRITLYAAAVRLALEEAGAVYDVVWIDLMNKPEWYEREINPDGKVPVLVYGGPKVHPGEALSADAVKLTESVVILEFLADIFPDAHLLPADPVLRARARLFNAAIEPKLFKPFTDFMYLGGPLEAFLAGLEELQGMLCPTGFIAGEWSIADAAFSPILARIMLALTSDLGTFVSEAAKEALQAFESPRFARLRQYYRAVMARPSMLEEEIRQTTIRRIDRFRKTGVLNNEFRIPVQSV</sequence>